<gene>
    <name evidence="3" type="ORF">PMIN01_03896</name>
</gene>
<comment type="caution">
    <text evidence="3">The sequence shown here is derived from an EMBL/GenBank/DDBJ whole genome shotgun (WGS) entry which is preliminary data.</text>
</comment>
<protein>
    <submittedName>
        <fullName evidence="3">Uncharacterized protein</fullName>
    </submittedName>
</protein>
<evidence type="ECO:0000313" key="4">
    <source>
        <dbReference type="Proteomes" id="UP000756921"/>
    </source>
</evidence>
<keyword evidence="1" id="KW-0175">Coiled coil</keyword>
<evidence type="ECO:0000313" key="3">
    <source>
        <dbReference type="EMBL" id="KAF9738613.1"/>
    </source>
</evidence>
<proteinExistence type="predicted"/>
<dbReference type="EMBL" id="WJXW01000003">
    <property type="protein sequence ID" value="KAF9738613.1"/>
    <property type="molecule type" value="Genomic_DNA"/>
</dbReference>
<evidence type="ECO:0000256" key="2">
    <source>
        <dbReference type="SAM" id="MobiDB-lite"/>
    </source>
</evidence>
<feature type="coiled-coil region" evidence="1">
    <location>
        <begin position="146"/>
        <end position="173"/>
    </location>
</feature>
<evidence type="ECO:0000256" key="1">
    <source>
        <dbReference type="SAM" id="Coils"/>
    </source>
</evidence>
<dbReference type="AlphaFoldDB" id="A0A9P6GP25"/>
<reference evidence="3" key="1">
    <citation type="journal article" date="2020" name="Mol. Plant Microbe Interact.">
        <title>Genome Sequence of the Biocontrol Agent Coniothyrium minitans strain Conio (IMI 134523).</title>
        <authorList>
            <person name="Patel D."/>
            <person name="Shittu T.A."/>
            <person name="Baroncelli R."/>
            <person name="Muthumeenakshi S."/>
            <person name="Osborne T.H."/>
            <person name="Janganan T.K."/>
            <person name="Sreenivasaprasad S."/>
        </authorList>
    </citation>
    <scope>NUCLEOTIDE SEQUENCE</scope>
    <source>
        <strain evidence="3">Conio</strain>
    </source>
</reference>
<organism evidence="3 4">
    <name type="scientific">Paraphaeosphaeria minitans</name>
    <dbReference type="NCBI Taxonomy" id="565426"/>
    <lineage>
        <taxon>Eukaryota</taxon>
        <taxon>Fungi</taxon>
        <taxon>Dikarya</taxon>
        <taxon>Ascomycota</taxon>
        <taxon>Pezizomycotina</taxon>
        <taxon>Dothideomycetes</taxon>
        <taxon>Pleosporomycetidae</taxon>
        <taxon>Pleosporales</taxon>
        <taxon>Massarineae</taxon>
        <taxon>Didymosphaeriaceae</taxon>
        <taxon>Paraphaeosphaeria</taxon>
    </lineage>
</organism>
<name>A0A9P6GP25_9PLEO</name>
<accession>A0A9P6GP25</accession>
<dbReference type="Proteomes" id="UP000756921">
    <property type="component" value="Unassembled WGS sequence"/>
</dbReference>
<dbReference type="OrthoDB" id="5279705at2759"/>
<sequence length="226" mass="26607">MLATSTFYPQHHYMPPRPSPLSERSANAAPRPFQFSMPTSMQSEPKFTAPQRAFKPNPIIQTRDAATKRRRDMFFKRVQKGRDDKKWDARGEQVRIAIRQPHIQHLDHMSEQKRWEAEKACQAPQVHDDKIEEEMEELASLPEQEMEEADYVLAQEEREMQELIASMEEQDASPHYGSDDEDYDQLFMEYTDVSTLRQQHRWRQEFRQNASAGFEDIPDADAMDMS</sequence>
<feature type="region of interest" description="Disordered" evidence="2">
    <location>
        <begin position="1"/>
        <end position="55"/>
    </location>
</feature>
<keyword evidence="4" id="KW-1185">Reference proteome</keyword>
<feature type="compositionally biased region" description="Polar residues" evidence="2">
    <location>
        <begin position="36"/>
        <end position="45"/>
    </location>
</feature>